<protein>
    <submittedName>
        <fullName evidence="1">Uncharacterized protein</fullName>
    </submittedName>
</protein>
<name>A0A1V9FJ13_9BACT</name>
<evidence type="ECO:0000313" key="1">
    <source>
        <dbReference type="EMBL" id="OQP58345.1"/>
    </source>
</evidence>
<dbReference type="Proteomes" id="UP000192276">
    <property type="component" value="Unassembled WGS sequence"/>
</dbReference>
<organism evidence="1 2">
    <name type="scientific">Niastella populi</name>
    <dbReference type="NCBI Taxonomy" id="550983"/>
    <lineage>
        <taxon>Bacteria</taxon>
        <taxon>Pseudomonadati</taxon>
        <taxon>Bacteroidota</taxon>
        <taxon>Chitinophagia</taxon>
        <taxon>Chitinophagales</taxon>
        <taxon>Chitinophagaceae</taxon>
        <taxon>Niastella</taxon>
    </lineage>
</organism>
<accession>A0A1V9FJ13</accession>
<sequence>MFFIQWRVKGQVHESNSMAGSFWLLSTYLLRFHYGLQTKINDSIKDIKKVFIDTGVYIC</sequence>
<proteinExistence type="predicted"/>
<comment type="caution">
    <text evidence="1">The sequence shown here is derived from an EMBL/GenBank/DDBJ whole genome shotgun (WGS) entry which is preliminary data.</text>
</comment>
<evidence type="ECO:0000313" key="2">
    <source>
        <dbReference type="Proteomes" id="UP000192276"/>
    </source>
</evidence>
<reference evidence="2" key="1">
    <citation type="submission" date="2016-04" db="EMBL/GenBank/DDBJ databases">
        <authorList>
            <person name="Chen L."/>
            <person name="Zhuang W."/>
            <person name="Wang G."/>
        </authorList>
    </citation>
    <scope>NUCLEOTIDE SEQUENCE [LARGE SCALE GENOMIC DNA]</scope>
    <source>
        <strain evidence="2">208</strain>
    </source>
</reference>
<gene>
    <name evidence="1" type="ORF">A4R26_02445</name>
</gene>
<keyword evidence="2" id="KW-1185">Reference proteome</keyword>
<dbReference type="EMBL" id="LWBP01000188">
    <property type="protein sequence ID" value="OQP58345.1"/>
    <property type="molecule type" value="Genomic_DNA"/>
</dbReference>
<dbReference type="AlphaFoldDB" id="A0A1V9FJ13"/>
<dbReference type="STRING" id="550983.A4R26_02445"/>